<comment type="caution">
    <text evidence="2">The sequence shown here is derived from an EMBL/GenBank/DDBJ whole genome shotgun (WGS) entry which is preliminary data.</text>
</comment>
<organism evidence="2 3">
    <name type="scientific">Bombilactobacillus apium</name>
    <dbReference type="NCBI Taxonomy" id="2675299"/>
    <lineage>
        <taxon>Bacteria</taxon>
        <taxon>Bacillati</taxon>
        <taxon>Bacillota</taxon>
        <taxon>Bacilli</taxon>
        <taxon>Lactobacillales</taxon>
        <taxon>Lactobacillaceae</taxon>
        <taxon>Bombilactobacillus</taxon>
    </lineage>
</organism>
<keyword evidence="1" id="KW-0472">Membrane</keyword>
<keyword evidence="3" id="KW-1185">Reference proteome</keyword>
<dbReference type="PIRSF" id="PIRSF031501">
    <property type="entry name" value="QueT"/>
    <property type="match status" value="1"/>
</dbReference>
<dbReference type="Proteomes" id="UP000563523">
    <property type="component" value="Unassembled WGS sequence"/>
</dbReference>
<dbReference type="PANTHER" id="PTHR40044">
    <property type="entry name" value="INTEGRAL MEMBRANE PROTEIN-RELATED"/>
    <property type="match status" value="1"/>
</dbReference>
<reference evidence="2 3" key="1">
    <citation type="submission" date="2020-06" db="EMBL/GenBank/DDBJ databases">
        <authorList>
            <person name="Kang J."/>
        </authorList>
    </citation>
    <scope>NUCLEOTIDE SEQUENCE [LARGE SCALE GENOMIC DNA]</scope>
    <source>
        <strain evidence="2 3">DCY120</strain>
    </source>
</reference>
<keyword evidence="1" id="KW-0812">Transmembrane</keyword>
<sequence length="163" mass="18333">MKAYWEEFTLRDWILNALIAAIYVVLTVTPPLNALAYGNIQLRISEALVMLPFYNHKLVPGMTVGCFITNLFSPTAAVDIFVGTFASLLVFLIIIHLQQGYLVPVVAAIINGLIIGAELHFMSQAPFWLTAAYIFIGELIAVIIGYILFRILFQNRQIKRFLL</sequence>
<name>A0A850R179_9LACO</name>
<dbReference type="InterPro" id="IPR010387">
    <property type="entry name" value="QueT"/>
</dbReference>
<dbReference type="Pfam" id="PF06177">
    <property type="entry name" value="QueT"/>
    <property type="match status" value="1"/>
</dbReference>
<feature type="transmembrane region" description="Helical" evidence="1">
    <location>
        <begin position="101"/>
        <end position="121"/>
    </location>
</feature>
<protein>
    <submittedName>
        <fullName evidence="2">QueT transporter family protein</fullName>
    </submittedName>
</protein>
<dbReference type="EMBL" id="JABZEC010000005">
    <property type="protein sequence ID" value="NVY96849.1"/>
    <property type="molecule type" value="Genomic_DNA"/>
</dbReference>
<dbReference type="RefSeq" id="WP_176943002.1">
    <property type="nucleotide sequence ID" value="NZ_JABZEC010000005.1"/>
</dbReference>
<accession>A0A850R179</accession>
<gene>
    <name evidence="2" type="ORF">HU830_06725</name>
</gene>
<feature type="transmembrane region" description="Helical" evidence="1">
    <location>
        <begin position="76"/>
        <end position="94"/>
    </location>
</feature>
<feature type="transmembrane region" description="Helical" evidence="1">
    <location>
        <begin position="13"/>
        <end position="36"/>
    </location>
</feature>
<proteinExistence type="predicted"/>
<evidence type="ECO:0000313" key="2">
    <source>
        <dbReference type="EMBL" id="NVY96849.1"/>
    </source>
</evidence>
<dbReference type="PANTHER" id="PTHR40044:SF1">
    <property type="entry name" value="INTEGRAL MEMBRANE PROTEIN"/>
    <property type="match status" value="1"/>
</dbReference>
<feature type="transmembrane region" description="Helical" evidence="1">
    <location>
        <begin position="127"/>
        <end position="153"/>
    </location>
</feature>
<evidence type="ECO:0000256" key="1">
    <source>
        <dbReference type="SAM" id="Phobius"/>
    </source>
</evidence>
<keyword evidence="1" id="KW-1133">Transmembrane helix</keyword>
<dbReference type="AlphaFoldDB" id="A0A850R179"/>
<evidence type="ECO:0000313" key="3">
    <source>
        <dbReference type="Proteomes" id="UP000563523"/>
    </source>
</evidence>